<feature type="coiled-coil region" evidence="1">
    <location>
        <begin position="342"/>
        <end position="372"/>
    </location>
</feature>
<sequence length="407" mass="47790">MSSKKFDMNKKFNMNLENIKKNICSENFVINNPISEQKKINVLKKFLDSESPFLNKDKYEYQKSIFNFINSHKFNKTKKLVDGVRKVFENFSTNKKSIENFNNFISTINKANENNGKEKKEEIKPLKYLDNEALDNKIINSSKTLCDDLLKIKGEIKPFGIDKKAIIKSLEGKKEKNNSKKQLSIYNSIKKKIKQVLYIMKKMIIINRLERKNSSYNSHFNSSLNKLVTEFTSILTEKLSDNKYEFYINEYKQLSKEFRSVFDYFSDGKACLQCFLKLKEKSFEIKQFSLLEKEINSKKLGFRIVSSWIENIKKIAKKPQNNSETKKENLWLQNMGTKTNIISKLENANSGLATQLEELKKLYEKIKDYKVKNSKFIVFYIFFQRNKESIKKITTMLGVIANILSVI</sequence>
<organism evidence="2">
    <name type="scientific">Candidatus Improbicoccus pseudotrichonymphae</name>
    <dbReference type="NCBI Taxonomy" id="3033792"/>
    <lineage>
        <taxon>Bacteria</taxon>
        <taxon>Bacillati</taxon>
        <taxon>Bacillota</taxon>
        <taxon>Clostridia</taxon>
        <taxon>Candidatus Improbicoccus</taxon>
    </lineage>
</organism>
<name>A0AA48KYL3_9FIRM</name>
<evidence type="ECO:0000313" key="2">
    <source>
        <dbReference type="EMBL" id="BED91992.1"/>
    </source>
</evidence>
<accession>A0AA48KYL3</accession>
<dbReference type="Proteomes" id="UP001337580">
    <property type="component" value="Chromosome"/>
</dbReference>
<dbReference type="KEGG" id="ips:CfP315_0557"/>
<gene>
    <name evidence="2" type="ORF">CfP315_0557</name>
</gene>
<evidence type="ECO:0000256" key="1">
    <source>
        <dbReference type="SAM" id="Coils"/>
    </source>
</evidence>
<keyword evidence="1" id="KW-0175">Coiled coil</keyword>
<dbReference type="AlphaFoldDB" id="A0AA48KYL3"/>
<dbReference type="EMBL" id="AP027924">
    <property type="protein sequence ID" value="BED91992.1"/>
    <property type="molecule type" value="Genomic_DNA"/>
</dbReference>
<protein>
    <submittedName>
        <fullName evidence="2">Uncharacterized protein</fullName>
    </submittedName>
</protein>
<proteinExistence type="predicted"/>
<reference evidence="2" key="1">
    <citation type="journal article" date="2023" name="ISME J.">
        <title>Emergence of putative energy parasites within Clostridia revealed by genome analysis of a novel endosymbiotic clade.</title>
        <authorList>
            <person name="Takahashi K."/>
            <person name="Kuwahara H."/>
            <person name="Horikawa Y."/>
            <person name="Izawa K."/>
            <person name="Kato D."/>
            <person name="Inagaki T."/>
            <person name="Yuki M."/>
            <person name="Ohkuma M."/>
            <person name="Hongoh Y."/>
        </authorList>
    </citation>
    <scope>NUCLEOTIDE SEQUENCE</scope>
    <source>
        <strain evidence="2">CfP3-15</strain>
    </source>
</reference>